<accession>A0A1N7FQ80</accession>
<sequence length="189" mass="20980">MPSSTVTAQLPSKDEVTCFPGELTLSSLSYKEITAPRRPGIARTGGDYSLRGKVTDRLILFIDYQNVYKGARSCFYSQLHPPHTAGQVSPLALGQHLVRSSPYDRELAQVRVYRGRPDSTKDPKGYGACTRQVAAWERSDRVVTALRTLRYPYGWPERSGEKPQEKGIDVALAVDFVRLASRRSTTSGS</sequence>
<dbReference type="STRING" id="58117.SAMN05421833_12374"/>
<evidence type="ECO:0000313" key="1">
    <source>
        <dbReference type="EMBL" id="SIS02396.1"/>
    </source>
</evidence>
<organism evidence="1 2">
    <name type="scientific">Microbispora rosea</name>
    <dbReference type="NCBI Taxonomy" id="58117"/>
    <lineage>
        <taxon>Bacteria</taxon>
        <taxon>Bacillati</taxon>
        <taxon>Actinomycetota</taxon>
        <taxon>Actinomycetes</taxon>
        <taxon>Streptosporangiales</taxon>
        <taxon>Streptosporangiaceae</taxon>
        <taxon>Microbispora</taxon>
    </lineage>
</organism>
<name>A0A1N7FQ80_9ACTN</name>
<dbReference type="AlphaFoldDB" id="A0A1N7FQ80"/>
<evidence type="ECO:0000313" key="2">
    <source>
        <dbReference type="Proteomes" id="UP000186096"/>
    </source>
</evidence>
<proteinExistence type="predicted"/>
<dbReference type="EMBL" id="FTNI01000023">
    <property type="protein sequence ID" value="SIS02396.1"/>
    <property type="molecule type" value="Genomic_DNA"/>
</dbReference>
<keyword evidence="2" id="KW-1185">Reference proteome</keyword>
<reference evidence="2" key="1">
    <citation type="submission" date="2017-01" db="EMBL/GenBank/DDBJ databases">
        <authorList>
            <person name="Varghese N."/>
            <person name="Submissions S."/>
        </authorList>
    </citation>
    <scope>NUCLEOTIDE SEQUENCE [LARGE SCALE GENOMIC DNA]</scope>
    <source>
        <strain evidence="2">ATCC 12950</strain>
    </source>
</reference>
<dbReference type="Proteomes" id="UP000186096">
    <property type="component" value="Unassembled WGS sequence"/>
</dbReference>
<dbReference type="RefSeq" id="WP_204053909.1">
    <property type="nucleotide sequence ID" value="NZ_FTNI01000023.1"/>
</dbReference>
<dbReference type="Gene3D" id="3.40.50.1010">
    <property type="entry name" value="5'-nuclease"/>
    <property type="match status" value="1"/>
</dbReference>
<protein>
    <submittedName>
        <fullName evidence="1">Uncharacterized protein</fullName>
    </submittedName>
</protein>
<gene>
    <name evidence="1" type="ORF">SAMN05421833_12374</name>
</gene>